<gene>
    <name evidence="1" type="ORF">RIF29_24128</name>
</gene>
<accession>A0AAN9HW99</accession>
<dbReference type="EMBL" id="JAYWIO010000005">
    <property type="protein sequence ID" value="KAK7258548.1"/>
    <property type="molecule type" value="Genomic_DNA"/>
</dbReference>
<dbReference type="AlphaFoldDB" id="A0AAN9HW99"/>
<sequence>MECSGSCPLMSCLHSSTCLLPAEVGLPLKYITFGRCGLGLLLCTVQNSVLAKLLQLLILEIFDYADHRRHHHFYSEEGLEEHEQNHVESSLLLLLPLVSTLMLLQLD</sequence>
<comment type="caution">
    <text evidence="1">The sequence shown here is derived from an EMBL/GenBank/DDBJ whole genome shotgun (WGS) entry which is preliminary data.</text>
</comment>
<name>A0AAN9HW99_CROPI</name>
<dbReference type="Proteomes" id="UP001372338">
    <property type="component" value="Unassembled WGS sequence"/>
</dbReference>
<keyword evidence="2" id="KW-1185">Reference proteome</keyword>
<organism evidence="1 2">
    <name type="scientific">Crotalaria pallida</name>
    <name type="common">Smooth rattlebox</name>
    <name type="synonym">Crotalaria striata</name>
    <dbReference type="NCBI Taxonomy" id="3830"/>
    <lineage>
        <taxon>Eukaryota</taxon>
        <taxon>Viridiplantae</taxon>
        <taxon>Streptophyta</taxon>
        <taxon>Embryophyta</taxon>
        <taxon>Tracheophyta</taxon>
        <taxon>Spermatophyta</taxon>
        <taxon>Magnoliopsida</taxon>
        <taxon>eudicotyledons</taxon>
        <taxon>Gunneridae</taxon>
        <taxon>Pentapetalae</taxon>
        <taxon>rosids</taxon>
        <taxon>fabids</taxon>
        <taxon>Fabales</taxon>
        <taxon>Fabaceae</taxon>
        <taxon>Papilionoideae</taxon>
        <taxon>50 kb inversion clade</taxon>
        <taxon>genistoids sensu lato</taxon>
        <taxon>core genistoids</taxon>
        <taxon>Crotalarieae</taxon>
        <taxon>Crotalaria</taxon>
    </lineage>
</organism>
<evidence type="ECO:0000313" key="1">
    <source>
        <dbReference type="EMBL" id="KAK7258548.1"/>
    </source>
</evidence>
<proteinExistence type="predicted"/>
<evidence type="ECO:0000313" key="2">
    <source>
        <dbReference type="Proteomes" id="UP001372338"/>
    </source>
</evidence>
<protein>
    <submittedName>
        <fullName evidence="1">Uncharacterized protein</fullName>
    </submittedName>
</protein>
<reference evidence="1 2" key="1">
    <citation type="submission" date="2024-01" db="EMBL/GenBank/DDBJ databases">
        <title>The genomes of 5 underutilized Papilionoideae crops provide insights into root nodulation and disease resistanc.</title>
        <authorList>
            <person name="Yuan L."/>
        </authorList>
    </citation>
    <scope>NUCLEOTIDE SEQUENCE [LARGE SCALE GENOMIC DNA]</scope>
    <source>
        <strain evidence="1">ZHUSHIDOU_FW_LH</strain>
        <tissue evidence="1">Leaf</tissue>
    </source>
</reference>